<keyword evidence="1" id="KW-0285">Flavoprotein</keyword>
<dbReference type="EMBL" id="JBHUKU010000004">
    <property type="protein sequence ID" value="MFD2458940.1"/>
    <property type="molecule type" value="Genomic_DNA"/>
</dbReference>
<evidence type="ECO:0000313" key="7">
    <source>
        <dbReference type="Proteomes" id="UP001597419"/>
    </source>
</evidence>
<reference evidence="7" key="1">
    <citation type="journal article" date="2019" name="Int. J. Syst. Evol. Microbiol.">
        <title>The Global Catalogue of Microorganisms (GCM) 10K type strain sequencing project: providing services to taxonomists for standard genome sequencing and annotation.</title>
        <authorList>
            <consortium name="The Broad Institute Genomics Platform"/>
            <consortium name="The Broad Institute Genome Sequencing Center for Infectious Disease"/>
            <person name="Wu L."/>
            <person name="Ma J."/>
        </authorList>
    </citation>
    <scope>NUCLEOTIDE SEQUENCE [LARGE SCALE GENOMIC DNA]</scope>
    <source>
        <strain evidence="7">CGMCC 4.7643</strain>
    </source>
</reference>
<dbReference type="PANTHER" id="PTHR42847:SF4">
    <property type="entry name" value="ALKANESULFONATE MONOOXYGENASE-RELATED"/>
    <property type="match status" value="1"/>
</dbReference>
<evidence type="ECO:0000259" key="5">
    <source>
        <dbReference type="Pfam" id="PF00296"/>
    </source>
</evidence>
<evidence type="ECO:0000313" key="6">
    <source>
        <dbReference type="EMBL" id="MFD2458940.1"/>
    </source>
</evidence>
<sequence>MDTTGSRRAEFGVFMPVASNGFVFSTNAPRYEPSFAHNRDIARLAEEGGLDFLFWMGKWRGYGGTTGFWEQSLEPVTLATAVAASTGRIRLFATVSPLLTHPAVAAKTIATADECSDGRFGINVVTGNTLDEYLQMGLVPEGYDGARYAYAEEWLRVVKRLWAEDSVTFDGRFFHLTDCVSLPKPARRPTIVCAGLSDEGLAFTARQADYSFVGNPSPAVAKVRELAAAAGRRIRVVTNLLVVQDRDDERARARFDRLRAGLDTEALDNVIAGYTRSGRSSYEFRTHFLRSPDTVGFGTGTTVVGGAETVAERIVAEVADHDVDSVQFTFPDYLPDLAALCADVLPLVRERLAHKGIFSGTDGGAG</sequence>
<keyword evidence="4" id="KW-0503">Monooxygenase</keyword>
<dbReference type="Gene3D" id="3.20.20.30">
    <property type="entry name" value="Luciferase-like domain"/>
    <property type="match status" value="1"/>
</dbReference>
<feature type="domain" description="Luciferase-like" evidence="5">
    <location>
        <begin position="12"/>
        <end position="316"/>
    </location>
</feature>
<proteinExistence type="predicted"/>
<organism evidence="6 7">
    <name type="scientific">Amycolatopsis samaneae</name>
    <dbReference type="NCBI Taxonomy" id="664691"/>
    <lineage>
        <taxon>Bacteria</taxon>
        <taxon>Bacillati</taxon>
        <taxon>Actinomycetota</taxon>
        <taxon>Actinomycetes</taxon>
        <taxon>Pseudonocardiales</taxon>
        <taxon>Pseudonocardiaceae</taxon>
        <taxon>Amycolatopsis</taxon>
    </lineage>
</organism>
<dbReference type="InterPro" id="IPR036661">
    <property type="entry name" value="Luciferase-like_sf"/>
</dbReference>
<evidence type="ECO:0000256" key="2">
    <source>
        <dbReference type="ARBA" id="ARBA00022643"/>
    </source>
</evidence>
<evidence type="ECO:0000256" key="1">
    <source>
        <dbReference type="ARBA" id="ARBA00022630"/>
    </source>
</evidence>
<name>A0ABW5GG72_9PSEU</name>
<dbReference type="Proteomes" id="UP001597419">
    <property type="component" value="Unassembled WGS sequence"/>
</dbReference>
<keyword evidence="2" id="KW-0288">FMN</keyword>
<evidence type="ECO:0000256" key="3">
    <source>
        <dbReference type="ARBA" id="ARBA00023002"/>
    </source>
</evidence>
<dbReference type="Pfam" id="PF00296">
    <property type="entry name" value="Bac_luciferase"/>
    <property type="match status" value="1"/>
</dbReference>
<dbReference type="InterPro" id="IPR011251">
    <property type="entry name" value="Luciferase-like_dom"/>
</dbReference>
<gene>
    <name evidence="6" type="ORF">ACFSYJ_10015</name>
</gene>
<protein>
    <submittedName>
        <fullName evidence="6">LLM class flavin-dependent oxidoreductase</fullName>
    </submittedName>
</protein>
<dbReference type="SUPFAM" id="SSF51679">
    <property type="entry name" value="Bacterial luciferase-like"/>
    <property type="match status" value="1"/>
</dbReference>
<accession>A0ABW5GG72</accession>
<keyword evidence="3" id="KW-0560">Oxidoreductase</keyword>
<dbReference type="PANTHER" id="PTHR42847">
    <property type="entry name" value="ALKANESULFONATE MONOOXYGENASE"/>
    <property type="match status" value="1"/>
</dbReference>
<keyword evidence="7" id="KW-1185">Reference proteome</keyword>
<dbReference type="RefSeq" id="WP_345387060.1">
    <property type="nucleotide sequence ID" value="NZ_BAABHG010000002.1"/>
</dbReference>
<comment type="caution">
    <text evidence="6">The sequence shown here is derived from an EMBL/GenBank/DDBJ whole genome shotgun (WGS) entry which is preliminary data.</text>
</comment>
<dbReference type="InterPro" id="IPR050172">
    <property type="entry name" value="SsuD_RutA_monooxygenase"/>
</dbReference>
<evidence type="ECO:0000256" key="4">
    <source>
        <dbReference type="ARBA" id="ARBA00023033"/>
    </source>
</evidence>